<feature type="compositionally biased region" description="Gly residues" evidence="1">
    <location>
        <begin position="19"/>
        <end position="31"/>
    </location>
</feature>
<dbReference type="Gramene" id="GBG67230">
    <property type="protein sequence ID" value="GBG67230"/>
    <property type="gene ID" value="CBR_g84893"/>
</dbReference>
<evidence type="ECO:0000313" key="2">
    <source>
        <dbReference type="EMBL" id="GBG67230.1"/>
    </source>
</evidence>
<gene>
    <name evidence="2" type="ORF">CBR_g84893</name>
</gene>
<feature type="compositionally biased region" description="Basic and acidic residues" evidence="1">
    <location>
        <begin position="146"/>
        <end position="163"/>
    </location>
</feature>
<dbReference type="EMBL" id="BFEA01000084">
    <property type="protein sequence ID" value="GBG67230.1"/>
    <property type="molecule type" value="Genomic_DNA"/>
</dbReference>
<dbReference type="Proteomes" id="UP000265515">
    <property type="component" value="Unassembled WGS sequence"/>
</dbReference>
<comment type="caution">
    <text evidence="2">The sequence shown here is derived from an EMBL/GenBank/DDBJ whole genome shotgun (WGS) entry which is preliminary data.</text>
</comment>
<feature type="compositionally biased region" description="Gly residues" evidence="1">
    <location>
        <begin position="187"/>
        <end position="199"/>
    </location>
</feature>
<accession>A0A388KB06</accession>
<feature type="region of interest" description="Disordered" evidence="1">
    <location>
        <begin position="146"/>
        <end position="173"/>
    </location>
</feature>
<name>A0A388KB06_CHABU</name>
<evidence type="ECO:0000256" key="1">
    <source>
        <dbReference type="SAM" id="MobiDB-lite"/>
    </source>
</evidence>
<feature type="region of interest" description="Disordered" evidence="1">
    <location>
        <begin position="278"/>
        <end position="297"/>
    </location>
</feature>
<sequence length="325" mass="32359">MGGSVHVYGGAASTEGVGDRGGGGGPGGDSGDVGVRGKAVAGEVREGVVQEDIDVGGGGEGVPADVEGEGVAVGGGGEGGPGGDVGSDHGDEDEEGSDDHDGSGDHGGDDDEEMLALVVRDPSLPLLRPEDFAQVVLNADDLARLRSHDPYPHTGHRSGERRPPGGAYSPPAYVVQNPRWSGSALSGIGGRESGVVEGGSGHRSDGGGSAGSMLPPPARTAEAGGDATTTCAHIGGSPPPVPGGVAGGWAARRQVMNRMRVDYDTGRGAFAGRLSPRTQVAGSREGGSRRPSPHMAGRMLGLSRSAMRRSLILPAAGTSTDMQQG</sequence>
<feature type="region of interest" description="Disordered" evidence="1">
    <location>
        <begin position="187"/>
        <end position="240"/>
    </location>
</feature>
<dbReference type="AlphaFoldDB" id="A0A388KB06"/>
<feature type="compositionally biased region" description="Gly residues" evidence="1">
    <location>
        <begin position="71"/>
        <end position="85"/>
    </location>
</feature>
<proteinExistence type="predicted"/>
<evidence type="ECO:0000313" key="3">
    <source>
        <dbReference type="Proteomes" id="UP000265515"/>
    </source>
</evidence>
<keyword evidence="3" id="KW-1185">Reference proteome</keyword>
<protein>
    <submittedName>
        <fullName evidence="2">Uncharacterized protein</fullName>
    </submittedName>
</protein>
<organism evidence="2 3">
    <name type="scientific">Chara braunii</name>
    <name type="common">Braun's stonewort</name>
    <dbReference type="NCBI Taxonomy" id="69332"/>
    <lineage>
        <taxon>Eukaryota</taxon>
        <taxon>Viridiplantae</taxon>
        <taxon>Streptophyta</taxon>
        <taxon>Charophyceae</taxon>
        <taxon>Charales</taxon>
        <taxon>Characeae</taxon>
        <taxon>Chara</taxon>
    </lineage>
</organism>
<reference evidence="2 3" key="1">
    <citation type="journal article" date="2018" name="Cell">
        <title>The Chara Genome: Secondary Complexity and Implications for Plant Terrestrialization.</title>
        <authorList>
            <person name="Nishiyama T."/>
            <person name="Sakayama H."/>
            <person name="Vries J.D."/>
            <person name="Buschmann H."/>
            <person name="Saint-Marcoux D."/>
            <person name="Ullrich K.K."/>
            <person name="Haas F.B."/>
            <person name="Vanderstraeten L."/>
            <person name="Becker D."/>
            <person name="Lang D."/>
            <person name="Vosolsobe S."/>
            <person name="Rombauts S."/>
            <person name="Wilhelmsson P.K.I."/>
            <person name="Janitza P."/>
            <person name="Kern R."/>
            <person name="Heyl A."/>
            <person name="Rumpler F."/>
            <person name="Villalobos L.I.A.C."/>
            <person name="Clay J.M."/>
            <person name="Skokan R."/>
            <person name="Toyoda A."/>
            <person name="Suzuki Y."/>
            <person name="Kagoshima H."/>
            <person name="Schijlen E."/>
            <person name="Tajeshwar N."/>
            <person name="Catarino B."/>
            <person name="Hetherington A.J."/>
            <person name="Saltykova A."/>
            <person name="Bonnot C."/>
            <person name="Breuninger H."/>
            <person name="Symeonidi A."/>
            <person name="Radhakrishnan G.V."/>
            <person name="Van Nieuwerburgh F."/>
            <person name="Deforce D."/>
            <person name="Chang C."/>
            <person name="Karol K.G."/>
            <person name="Hedrich R."/>
            <person name="Ulvskov P."/>
            <person name="Glockner G."/>
            <person name="Delwiche C.F."/>
            <person name="Petrasek J."/>
            <person name="Van de Peer Y."/>
            <person name="Friml J."/>
            <person name="Beilby M."/>
            <person name="Dolan L."/>
            <person name="Kohara Y."/>
            <person name="Sugano S."/>
            <person name="Fujiyama A."/>
            <person name="Delaux P.-M."/>
            <person name="Quint M."/>
            <person name="TheiBen G."/>
            <person name="Hagemann M."/>
            <person name="Harholt J."/>
            <person name="Dunand C."/>
            <person name="Zachgo S."/>
            <person name="Langdale J."/>
            <person name="Maumus F."/>
            <person name="Straeten D.V.D."/>
            <person name="Gould S.B."/>
            <person name="Rensing S.A."/>
        </authorList>
    </citation>
    <scope>NUCLEOTIDE SEQUENCE [LARGE SCALE GENOMIC DNA]</scope>
    <source>
        <strain evidence="2 3">S276</strain>
    </source>
</reference>
<feature type="region of interest" description="Disordered" evidence="1">
    <location>
        <begin position="1"/>
        <end position="111"/>
    </location>
</feature>